<dbReference type="InterPro" id="IPR000073">
    <property type="entry name" value="AB_hydrolase_1"/>
</dbReference>
<dbReference type="InterPro" id="IPR029058">
    <property type="entry name" value="AB_hydrolase_fold"/>
</dbReference>
<protein>
    <submittedName>
        <fullName evidence="2">Predicted hydrolases or acyltransferases (Alpha/beta hydrolase superfamily)</fullName>
    </submittedName>
</protein>
<dbReference type="PANTHER" id="PTHR43798:SF33">
    <property type="entry name" value="HYDROLASE, PUTATIVE (AFU_ORTHOLOGUE AFUA_2G14860)-RELATED"/>
    <property type="match status" value="1"/>
</dbReference>
<accession>E7C7S8</accession>
<dbReference type="InterPro" id="IPR050266">
    <property type="entry name" value="AB_hydrolase_sf"/>
</dbReference>
<proteinExistence type="predicted"/>
<reference evidence="2" key="1">
    <citation type="submission" date="2010-01" db="EMBL/GenBank/DDBJ databases">
        <title>Genome fragments of uncultured bacteria from the North Pacific subtropical Gyre.</title>
        <authorList>
            <person name="Pham V.D."/>
            <person name="Delong E.F."/>
        </authorList>
    </citation>
    <scope>NUCLEOTIDE SEQUENCE</scope>
</reference>
<dbReference type="GO" id="GO:0016020">
    <property type="term" value="C:membrane"/>
    <property type="evidence" value="ECO:0007669"/>
    <property type="project" value="TreeGrafter"/>
</dbReference>
<evidence type="ECO:0000259" key="1">
    <source>
        <dbReference type="Pfam" id="PF12697"/>
    </source>
</evidence>
<dbReference type="GO" id="GO:0016787">
    <property type="term" value="F:hydrolase activity"/>
    <property type="evidence" value="ECO:0007669"/>
    <property type="project" value="UniProtKB-KW"/>
</dbReference>
<keyword evidence="2" id="KW-0378">Hydrolase</keyword>
<keyword evidence="2" id="KW-0012">Acyltransferase</keyword>
<evidence type="ECO:0000313" key="2">
    <source>
        <dbReference type="EMBL" id="ADI23502.1"/>
    </source>
</evidence>
<keyword evidence="2" id="KW-0808">Transferase</keyword>
<dbReference type="SUPFAM" id="SSF53474">
    <property type="entry name" value="alpha/beta-Hydrolases"/>
    <property type="match status" value="1"/>
</dbReference>
<dbReference type="GO" id="GO:0016746">
    <property type="term" value="F:acyltransferase activity"/>
    <property type="evidence" value="ECO:0007669"/>
    <property type="project" value="UniProtKB-KW"/>
</dbReference>
<dbReference type="AlphaFoldDB" id="E7C7S8"/>
<name>E7C7S8_9GAMM</name>
<feature type="domain" description="AB hydrolase-1" evidence="1">
    <location>
        <begin position="42"/>
        <end position="283"/>
    </location>
</feature>
<sequence length="291" mass="33040">MPILTKEWFDKTILEPKSEHSIKVEGANIYYQKWGEPINPGLVLVHGSGANSHWWDFIAPLLTSIFEVSAIDLTGMGQSDHRDDYSPDIFAKEILEVADDSGFFDNKTEPIICGHSLGGYLSVHAGNFSPRSIRGIIMIDSPLRPPNFDYSNHKSSGPIRKKKTYPNKDSILKRFRLTPEQPVKYPFIIDYLAKYSIQKANGGYEWKFDDTLFDKLGFGTMAKNDALGLTCRLGYIYGEHSSIVTKNLLEYMKTKFEKIEPIIEIEDAHHHVLLDKPVELAEAIISITETW</sequence>
<dbReference type="EMBL" id="GU568016">
    <property type="protein sequence ID" value="ADI23502.1"/>
    <property type="molecule type" value="Genomic_DNA"/>
</dbReference>
<dbReference type="Pfam" id="PF12697">
    <property type="entry name" value="Abhydrolase_6"/>
    <property type="match status" value="1"/>
</dbReference>
<dbReference type="Gene3D" id="3.40.50.1820">
    <property type="entry name" value="alpha/beta hydrolase"/>
    <property type="match status" value="1"/>
</dbReference>
<dbReference type="PANTHER" id="PTHR43798">
    <property type="entry name" value="MONOACYLGLYCEROL LIPASE"/>
    <property type="match status" value="1"/>
</dbReference>
<organism evidence="2">
    <name type="scientific">uncultured gamma proteobacterium HF0770_40P16</name>
    <dbReference type="NCBI Taxonomy" id="723580"/>
    <lineage>
        <taxon>Bacteria</taxon>
        <taxon>Pseudomonadati</taxon>
        <taxon>Pseudomonadota</taxon>
        <taxon>Gammaproteobacteria</taxon>
        <taxon>environmental samples</taxon>
    </lineage>
</organism>